<keyword evidence="1" id="KW-0472">Membrane</keyword>
<name>A0A8A1LIN3_AJEC8</name>
<feature type="transmembrane region" description="Helical" evidence="1">
    <location>
        <begin position="17"/>
        <end position="43"/>
    </location>
</feature>
<evidence type="ECO:0000313" key="3">
    <source>
        <dbReference type="Proteomes" id="UP000663419"/>
    </source>
</evidence>
<evidence type="ECO:0000256" key="1">
    <source>
        <dbReference type="SAM" id="Phobius"/>
    </source>
</evidence>
<organism evidence="2 3">
    <name type="scientific">Ajellomyces capsulatus (strain H88)</name>
    <name type="common">Darling's disease fungus</name>
    <name type="synonym">Histoplasma capsulatum</name>
    <dbReference type="NCBI Taxonomy" id="544711"/>
    <lineage>
        <taxon>Eukaryota</taxon>
        <taxon>Fungi</taxon>
        <taxon>Dikarya</taxon>
        <taxon>Ascomycota</taxon>
        <taxon>Pezizomycotina</taxon>
        <taxon>Eurotiomycetes</taxon>
        <taxon>Eurotiomycetidae</taxon>
        <taxon>Onygenales</taxon>
        <taxon>Ajellomycetaceae</taxon>
        <taxon>Histoplasma</taxon>
    </lineage>
</organism>
<dbReference type="Proteomes" id="UP000663419">
    <property type="component" value="Chromosome 2"/>
</dbReference>
<dbReference type="EMBL" id="CP069103">
    <property type="protein sequence ID" value="QSS51842.1"/>
    <property type="molecule type" value="Genomic_DNA"/>
</dbReference>
<gene>
    <name evidence="2" type="ORF">I7I53_07277</name>
</gene>
<dbReference type="AlphaFoldDB" id="A0A8A1LIN3"/>
<dbReference type="VEuPathDB" id="FungiDB:I7I53_07277"/>
<keyword evidence="1" id="KW-1133">Transmembrane helix</keyword>
<accession>A0A8A1LIN3</accession>
<keyword evidence="1" id="KW-0812">Transmembrane</keyword>
<protein>
    <submittedName>
        <fullName evidence="2">Uncharacterized protein</fullName>
    </submittedName>
</protein>
<proteinExistence type="predicted"/>
<sequence>MVERIAQYHYRDHGLFYFIYLFIFYFILFLAGKRVTVNGIIWMRFEKKKKMVRPFSRAWGVNY</sequence>
<reference evidence="2" key="1">
    <citation type="submission" date="2021-01" db="EMBL/GenBank/DDBJ databases">
        <title>Chromosome-level genome assembly of a human fungal pathogen reveals clustering of transcriptionally co-regulated genes.</title>
        <authorList>
            <person name="Voorhies M."/>
            <person name="Cohen S."/>
            <person name="Shea T.P."/>
            <person name="Petrus S."/>
            <person name="Munoz J.F."/>
            <person name="Poplawski S."/>
            <person name="Goldman W.E."/>
            <person name="Michael T."/>
            <person name="Cuomo C.A."/>
            <person name="Sil A."/>
            <person name="Beyhan S."/>
        </authorList>
    </citation>
    <scope>NUCLEOTIDE SEQUENCE</scope>
    <source>
        <strain evidence="2">H88</strain>
    </source>
</reference>
<evidence type="ECO:0000313" key="2">
    <source>
        <dbReference type="EMBL" id="QSS51842.1"/>
    </source>
</evidence>